<name>A0A8D8J090_CULPI</name>
<dbReference type="EMBL" id="HBUE01159652">
    <property type="protein sequence ID" value="CAG6509523.1"/>
    <property type="molecule type" value="Transcribed_RNA"/>
</dbReference>
<evidence type="ECO:0000313" key="2">
    <source>
        <dbReference type="EMBL" id="CAG6560907.1"/>
    </source>
</evidence>
<sequence>MAYRNNNRRNGGGGGGGGGGNFGNNYGAGRINPWDTGVGGGRGNNDALTLANSLINNLLRNQNSNQVPPSLLDGVQSSRFDDMNGFPFVRNDYISRLNLGYQRRNPIQSSNNNSKNKNR</sequence>
<evidence type="ECO:0000256" key="1">
    <source>
        <dbReference type="SAM" id="MobiDB-lite"/>
    </source>
</evidence>
<dbReference type="EMBL" id="HBUE01264794">
    <property type="protein sequence ID" value="CAG6560907.1"/>
    <property type="molecule type" value="Transcribed_RNA"/>
</dbReference>
<protein>
    <submittedName>
        <fullName evidence="2">(northern house mosquito) hypothetical protein</fullName>
    </submittedName>
</protein>
<feature type="compositionally biased region" description="Gly residues" evidence="1">
    <location>
        <begin position="10"/>
        <end position="22"/>
    </location>
</feature>
<feature type="region of interest" description="Disordered" evidence="1">
    <location>
        <begin position="1"/>
        <end position="45"/>
    </location>
</feature>
<dbReference type="AlphaFoldDB" id="A0A8D8J090"/>
<proteinExistence type="predicted"/>
<organism evidence="2">
    <name type="scientific">Culex pipiens</name>
    <name type="common">House mosquito</name>
    <dbReference type="NCBI Taxonomy" id="7175"/>
    <lineage>
        <taxon>Eukaryota</taxon>
        <taxon>Metazoa</taxon>
        <taxon>Ecdysozoa</taxon>
        <taxon>Arthropoda</taxon>
        <taxon>Hexapoda</taxon>
        <taxon>Insecta</taxon>
        <taxon>Pterygota</taxon>
        <taxon>Neoptera</taxon>
        <taxon>Endopterygota</taxon>
        <taxon>Diptera</taxon>
        <taxon>Nematocera</taxon>
        <taxon>Culicoidea</taxon>
        <taxon>Culicidae</taxon>
        <taxon>Culicinae</taxon>
        <taxon>Culicini</taxon>
        <taxon>Culex</taxon>
        <taxon>Culex</taxon>
    </lineage>
</organism>
<accession>A0A8D8J090</accession>
<reference evidence="2" key="1">
    <citation type="submission" date="2021-05" db="EMBL/GenBank/DDBJ databases">
        <authorList>
            <person name="Alioto T."/>
            <person name="Alioto T."/>
            <person name="Gomez Garrido J."/>
        </authorList>
    </citation>
    <scope>NUCLEOTIDE SEQUENCE</scope>
</reference>